<accession>A0A174MK66</accession>
<dbReference type="Proteomes" id="UP000095454">
    <property type="component" value="Unassembled WGS sequence"/>
</dbReference>
<gene>
    <name evidence="1" type="ORF">ERS852514_01793</name>
</gene>
<proteinExistence type="predicted"/>
<dbReference type="RefSeq" id="WP_055252529.1">
    <property type="nucleotide sequence ID" value="NZ_CABIXX010000043.1"/>
</dbReference>
<evidence type="ECO:0000313" key="2">
    <source>
        <dbReference type="Proteomes" id="UP000095454"/>
    </source>
</evidence>
<dbReference type="EMBL" id="CZAQ01000043">
    <property type="protein sequence ID" value="CUP35786.1"/>
    <property type="molecule type" value="Genomic_DNA"/>
</dbReference>
<organism evidence="1 2">
    <name type="scientific">Collinsella aerofaciens</name>
    <dbReference type="NCBI Taxonomy" id="74426"/>
    <lineage>
        <taxon>Bacteria</taxon>
        <taxon>Bacillati</taxon>
        <taxon>Actinomycetota</taxon>
        <taxon>Coriobacteriia</taxon>
        <taxon>Coriobacteriales</taxon>
        <taxon>Coriobacteriaceae</taxon>
        <taxon>Collinsella</taxon>
    </lineage>
</organism>
<dbReference type="AlphaFoldDB" id="A0A174MK66"/>
<protein>
    <submittedName>
        <fullName evidence="1">Uncharacterized protein</fullName>
    </submittedName>
</protein>
<name>A0A174MK66_9ACTN</name>
<evidence type="ECO:0000313" key="1">
    <source>
        <dbReference type="EMBL" id="CUP35786.1"/>
    </source>
</evidence>
<sequence>MELIAIHPHALKHGLTETDITCAWNSAFAWFRRDLENGGIDYVLVGLDGKNRLMELIARCCPDRDGYIIYHALVPPTRKVLREIGIDR</sequence>
<reference evidence="1 2" key="1">
    <citation type="submission" date="2015-09" db="EMBL/GenBank/DDBJ databases">
        <authorList>
            <consortium name="Pathogen Informatics"/>
        </authorList>
    </citation>
    <scope>NUCLEOTIDE SEQUENCE [LARGE SCALE GENOMIC DNA]</scope>
    <source>
        <strain evidence="1 2">2789STDY5834902</strain>
    </source>
</reference>